<dbReference type="PANTHER" id="PTHR10791">
    <property type="entry name" value="RAG1-ACTIVATING PROTEIN 1"/>
    <property type="match status" value="1"/>
</dbReference>
<dbReference type="Proteomes" id="UP000238479">
    <property type="component" value="Chromosome 7"/>
</dbReference>
<keyword evidence="2" id="KW-0762">Sugar transport</keyword>
<dbReference type="GO" id="GO:0051119">
    <property type="term" value="F:sugar transmembrane transporter activity"/>
    <property type="evidence" value="ECO:0007669"/>
    <property type="project" value="InterPro"/>
</dbReference>
<organism evidence="2 3">
    <name type="scientific">Rosa chinensis</name>
    <name type="common">China rose</name>
    <dbReference type="NCBI Taxonomy" id="74649"/>
    <lineage>
        <taxon>Eukaryota</taxon>
        <taxon>Viridiplantae</taxon>
        <taxon>Streptophyta</taxon>
        <taxon>Embryophyta</taxon>
        <taxon>Tracheophyta</taxon>
        <taxon>Spermatophyta</taxon>
        <taxon>Magnoliopsida</taxon>
        <taxon>eudicotyledons</taxon>
        <taxon>Gunneridae</taxon>
        <taxon>Pentapetalae</taxon>
        <taxon>rosids</taxon>
        <taxon>fabids</taxon>
        <taxon>Rosales</taxon>
        <taxon>Rosaceae</taxon>
        <taxon>Rosoideae</taxon>
        <taxon>Rosoideae incertae sedis</taxon>
        <taxon>Rosa</taxon>
    </lineage>
</organism>
<comment type="caution">
    <text evidence="2">The sequence shown here is derived from an EMBL/GenBank/DDBJ whole genome shotgun (WGS) entry which is preliminary data.</text>
</comment>
<feature type="transmembrane region" description="Helical" evidence="1">
    <location>
        <begin position="12"/>
        <end position="34"/>
    </location>
</feature>
<keyword evidence="1" id="KW-1133">Transmembrane helix</keyword>
<evidence type="ECO:0000313" key="3">
    <source>
        <dbReference type="Proteomes" id="UP000238479"/>
    </source>
</evidence>
<feature type="transmembrane region" description="Helical" evidence="1">
    <location>
        <begin position="102"/>
        <end position="122"/>
    </location>
</feature>
<keyword evidence="3" id="KW-1185">Reference proteome</keyword>
<reference evidence="2 3" key="1">
    <citation type="journal article" date="2018" name="Nat. Genet.">
        <title>The Rosa genome provides new insights in the design of modern roses.</title>
        <authorList>
            <person name="Bendahmane M."/>
        </authorList>
    </citation>
    <scope>NUCLEOTIDE SEQUENCE [LARGE SCALE GENOMIC DNA]</scope>
    <source>
        <strain evidence="3">cv. Old Blush</strain>
    </source>
</reference>
<keyword evidence="1" id="KW-0812">Transmembrane</keyword>
<dbReference type="InterPro" id="IPR047664">
    <property type="entry name" value="SWEET"/>
</dbReference>
<dbReference type="EMBL" id="PDCK01000045">
    <property type="protein sequence ID" value="PRQ16911.1"/>
    <property type="molecule type" value="Genomic_DNA"/>
</dbReference>
<evidence type="ECO:0000256" key="1">
    <source>
        <dbReference type="SAM" id="Phobius"/>
    </source>
</evidence>
<sequence length="155" mass="17603">MAIHQPLTLAFGLLGNIISFMVFLDPMPTFYTIYKKKQRKGFKHCHMWWHSSAACCGFTMRCSNRTPHCSSLSTLLAASLRLPTLLFSFFMPPRWPGYISTLKLLLLLNVFGYGLMTVLTLFRTKGEKRLKVVGWICLVFNQTVFAAPLCISVST</sequence>
<dbReference type="PANTHER" id="PTHR10791:SF163">
    <property type="entry name" value="BIDIRECTIONAL SUGAR TRANSPORTER SWEET"/>
    <property type="match status" value="1"/>
</dbReference>
<accession>A0A2P6P4R0</accession>
<protein>
    <submittedName>
        <fullName evidence="2">Putative SWEET sugar transporter</fullName>
    </submittedName>
</protein>
<evidence type="ECO:0000313" key="2">
    <source>
        <dbReference type="EMBL" id="PRQ16911.1"/>
    </source>
</evidence>
<dbReference type="GO" id="GO:0016020">
    <property type="term" value="C:membrane"/>
    <property type="evidence" value="ECO:0007669"/>
    <property type="project" value="TreeGrafter"/>
</dbReference>
<dbReference type="AlphaFoldDB" id="A0A2P6P4R0"/>
<feature type="transmembrane region" description="Helical" evidence="1">
    <location>
        <begin position="134"/>
        <end position="154"/>
    </location>
</feature>
<name>A0A2P6P4R0_ROSCH</name>
<dbReference type="STRING" id="74649.A0A2P6P4R0"/>
<gene>
    <name evidence="2" type="ORF">RchiOBHm_Chr7g0189371</name>
</gene>
<dbReference type="Gramene" id="PRQ16911">
    <property type="protein sequence ID" value="PRQ16911"/>
    <property type="gene ID" value="RchiOBHm_Chr7g0189371"/>
</dbReference>
<keyword evidence="2" id="KW-0813">Transport</keyword>
<proteinExistence type="predicted"/>
<keyword evidence="1" id="KW-0472">Membrane</keyword>